<dbReference type="InterPro" id="IPR036056">
    <property type="entry name" value="Fibrinogen-like_C"/>
</dbReference>
<dbReference type="InterPro" id="IPR050373">
    <property type="entry name" value="Fibrinogen_C-term_domain"/>
</dbReference>
<dbReference type="PANTHER" id="PTHR19143">
    <property type="entry name" value="FIBRINOGEN/TENASCIN/ANGIOPOEITIN"/>
    <property type="match status" value="1"/>
</dbReference>
<accession>A0ABY7E076</accession>
<keyword evidence="1" id="KW-1015">Disulfide bond</keyword>
<protein>
    <submittedName>
        <fullName evidence="3">FBCDB-like protein</fullName>
    </submittedName>
</protein>
<dbReference type="Proteomes" id="UP001164746">
    <property type="component" value="Chromosome 4"/>
</dbReference>
<dbReference type="Pfam" id="PF00147">
    <property type="entry name" value="Fibrinogen_C"/>
    <property type="match status" value="1"/>
</dbReference>
<organism evidence="3 4">
    <name type="scientific">Mya arenaria</name>
    <name type="common">Soft-shell clam</name>
    <dbReference type="NCBI Taxonomy" id="6604"/>
    <lineage>
        <taxon>Eukaryota</taxon>
        <taxon>Metazoa</taxon>
        <taxon>Spiralia</taxon>
        <taxon>Lophotrochozoa</taxon>
        <taxon>Mollusca</taxon>
        <taxon>Bivalvia</taxon>
        <taxon>Autobranchia</taxon>
        <taxon>Heteroconchia</taxon>
        <taxon>Euheterodonta</taxon>
        <taxon>Imparidentia</taxon>
        <taxon>Neoheterodontei</taxon>
        <taxon>Myida</taxon>
        <taxon>Myoidea</taxon>
        <taxon>Myidae</taxon>
        <taxon>Mya</taxon>
    </lineage>
</organism>
<dbReference type="PANTHER" id="PTHR19143:SF458">
    <property type="entry name" value="FIBRINOGEN C-TERMINAL DOMAIN-CONTAINING PROTEIN-RELATED"/>
    <property type="match status" value="1"/>
</dbReference>
<evidence type="ECO:0000259" key="2">
    <source>
        <dbReference type="PROSITE" id="PS51406"/>
    </source>
</evidence>
<name>A0ABY7E076_MYAAR</name>
<dbReference type="PROSITE" id="PS51406">
    <property type="entry name" value="FIBRINOGEN_C_2"/>
    <property type="match status" value="1"/>
</dbReference>
<dbReference type="EMBL" id="CP111015">
    <property type="protein sequence ID" value="WAR03165.1"/>
    <property type="molecule type" value="Genomic_DNA"/>
</dbReference>
<dbReference type="NCBIfam" id="NF040941">
    <property type="entry name" value="GGGWT_bact"/>
    <property type="match status" value="1"/>
</dbReference>
<dbReference type="PROSITE" id="PS00514">
    <property type="entry name" value="FIBRINOGEN_C_1"/>
    <property type="match status" value="1"/>
</dbReference>
<dbReference type="InterPro" id="IPR002181">
    <property type="entry name" value="Fibrinogen_a/b/g_C_dom"/>
</dbReference>
<keyword evidence="4" id="KW-1185">Reference proteome</keyword>
<proteinExistence type="predicted"/>
<reference evidence="3" key="1">
    <citation type="submission" date="2022-11" db="EMBL/GenBank/DDBJ databases">
        <title>Centuries of genome instability and evolution in soft-shell clam transmissible cancer (bioRxiv).</title>
        <authorList>
            <person name="Hart S.F.M."/>
            <person name="Yonemitsu M.A."/>
            <person name="Giersch R.M."/>
            <person name="Beal B.F."/>
            <person name="Arriagada G."/>
            <person name="Davis B.W."/>
            <person name="Ostrander E.A."/>
            <person name="Goff S.P."/>
            <person name="Metzger M.J."/>
        </authorList>
    </citation>
    <scope>NUCLEOTIDE SEQUENCE</scope>
    <source>
        <strain evidence="3">MELC-2E11</strain>
        <tissue evidence="3">Siphon/mantle</tissue>
    </source>
</reference>
<dbReference type="SUPFAM" id="SSF56496">
    <property type="entry name" value="Fibrinogen C-terminal domain-like"/>
    <property type="match status" value="1"/>
</dbReference>
<evidence type="ECO:0000313" key="4">
    <source>
        <dbReference type="Proteomes" id="UP001164746"/>
    </source>
</evidence>
<dbReference type="InterPro" id="IPR014716">
    <property type="entry name" value="Fibrinogen_a/b/g_C_1"/>
</dbReference>
<feature type="domain" description="Fibrinogen C-terminal" evidence="2">
    <location>
        <begin position="93"/>
        <end position="304"/>
    </location>
</feature>
<sequence length="304" mass="34213">MFTPPINMNSYYGGLISTFACIFVMAYKMIAVAEAACDSIAISVTKECSHLENCTSGEKLLVRPENIKTALGGVSPFLAAEYLRRCQACSAHQNLSATPRDCQDVYSQGQRKTGTYTIYPTPGYVFQIRCDMETAPGGWTVFQRRVSDTDFYRTWKEYKNGFGDLENFWLGNEYLWALINSAHYGLRVDLTAPGGETAYAQYSNFKIGPESESYLLHVNGYSGTAGDSLSGPRHDGYVFCTKDRDATSMCTSMYRGAWWYDSCHVSNLNGDYGNSQYGIGMNWRSWKGYYVSMVKTEMKIRRMS</sequence>
<gene>
    <name evidence="3" type="ORF">MAR_009723</name>
</gene>
<evidence type="ECO:0000256" key="1">
    <source>
        <dbReference type="ARBA" id="ARBA00023157"/>
    </source>
</evidence>
<dbReference type="InterPro" id="IPR020837">
    <property type="entry name" value="Fibrinogen_CS"/>
</dbReference>
<dbReference type="Gene3D" id="3.90.215.10">
    <property type="entry name" value="Gamma Fibrinogen, chain A, domain 1"/>
    <property type="match status" value="1"/>
</dbReference>
<dbReference type="SMART" id="SM00186">
    <property type="entry name" value="FBG"/>
    <property type="match status" value="1"/>
</dbReference>
<dbReference type="CDD" id="cd00087">
    <property type="entry name" value="FReD"/>
    <property type="match status" value="1"/>
</dbReference>
<evidence type="ECO:0000313" key="3">
    <source>
        <dbReference type="EMBL" id="WAR03165.1"/>
    </source>
</evidence>